<dbReference type="InterPro" id="IPR029149">
    <property type="entry name" value="Creatin/AminoP/Spt16_N"/>
</dbReference>
<accession>A0A1W1Y486</accession>
<dbReference type="Pfam" id="PF00557">
    <property type="entry name" value="Peptidase_M24"/>
    <property type="match status" value="1"/>
</dbReference>
<dbReference type="PANTHER" id="PTHR46112">
    <property type="entry name" value="AMINOPEPTIDASE"/>
    <property type="match status" value="1"/>
</dbReference>
<sequence length="371" mass="41419">MTEYTQRLTHLQNTLNQQSIDAMIISSPDAITYYTGVSNDPMERLWLLIVQPQQPSQLIANTLFSVPDSDDYDIIWIDDTTEITDAFNRLTYPLADEQALHIGIDKTWSVGQFFPIAKAHPNWQFDVTSDLVDQQIATKSPAEQEAMREASAINDRVMARMISEVIPLGISELEAIEHLKRLYLEEDADGGFSFDPIVAYGANGADPHHVPDNTLPQIGDAVVIDIGCRHNGYCSDMTRTVYYGEVSQLNRSLYQIVKRANEKGISAVTEGDPIANVDQASRDFITEEGYGEYFTHRTGHFIGQSVHESGDVSSSNHQPIAVGNIFSVEPGIYLPNQTAVRIEDLIIVTEDGPEVINHYSKDLLVIEPLHR</sequence>
<proteinExistence type="predicted"/>
<dbReference type="RefSeq" id="WP_084097842.1">
    <property type="nucleotide sequence ID" value="NZ_FWXK01000001.1"/>
</dbReference>
<dbReference type="PANTHER" id="PTHR46112:SF3">
    <property type="entry name" value="AMINOPEPTIDASE YPDF"/>
    <property type="match status" value="1"/>
</dbReference>
<evidence type="ECO:0000313" key="3">
    <source>
        <dbReference type="EMBL" id="SMC30651.1"/>
    </source>
</evidence>
<organism evidence="3 4">
    <name type="scientific">Aerococcus suis</name>
    <dbReference type="NCBI Taxonomy" id="371602"/>
    <lineage>
        <taxon>Bacteria</taxon>
        <taxon>Bacillati</taxon>
        <taxon>Bacillota</taxon>
        <taxon>Bacilli</taxon>
        <taxon>Lactobacillales</taxon>
        <taxon>Aerococcaceae</taxon>
        <taxon>Aerococcus</taxon>
    </lineage>
</organism>
<dbReference type="Proteomes" id="UP000243884">
    <property type="component" value="Unassembled WGS sequence"/>
</dbReference>
<protein>
    <submittedName>
        <fullName evidence="3">Xaa-Pro dipeptidase</fullName>
    </submittedName>
</protein>
<dbReference type="AlphaFoldDB" id="A0A1W1Y486"/>
<dbReference type="EMBL" id="FWXK01000001">
    <property type="protein sequence ID" value="SMC30651.1"/>
    <property type="molecule type" value="Genomic_DNA"/>
</dbReference>
<dbReference type="Pfam" id="PF01321">
    <property type="entry name" value="Creatinase_N"/>
    <property type="match status" value="1"/>
</dbReference>
<dbReference type="InterPro" id="IPR050659">
    <property type="entry name" value="Peptidase_M24B"/>
</dbReference>
<dbReference type="Gene3D" id="3.90.230.10">
    <property type="entry name" value="Creatinase/methionine aminopeptidase superfamily"/>
    <property type="match status" value="1"/>
</dbReference>
<dbReference type="STRING" id="371602.SAMN04487984_0236"/>
<dbReference type="SUPFAM" id="SSF55920">
    <property type="entry name" value="Creatinase/aminopeptidase"/>
    <property type="match status" value="1"/>
</dbReference>
<evidence type="ECO:0000259" key="1">
    <source>
        <dbReference type="Pfam" id="PF00557"/>
    </source>
</evidence>
<feature type="domain" description="Peptidase M24" evidence="1">
    <location>
        <begin position="145"/>
        <end position="350"/>
    </location>
</feature>
<keyword evidence="4" id="KW-1185">Reference proteome</keyword>
<dbReference type="Gene3D" id="3.40.350.10">
    <property type="entry name" value="Creatinase/prolidase N-terminal domain"/>
    <property type="match status" value="1"/>
</dbReference>
<evidence type="ECO:0000313" key="4">
    <source>
        <dbReference type="Proteomes" id="UP000243884"/>
    </source>
</evidence>
<feature type="domain" description="Creatinase N-terminal" evidence="2">
    <location>
        <begin position="7"/>
        <end position="134"/>
    </location>
</feature>
<gene>
    <name evidence="3" type="ORF">SAMN04487984_0236</name>
</gene>
<evidence type="ECO:0000259" key="2">
    <source>
        <dbReference type="Pfam" id="PF01321"/>
    </source>
</evidence>
<dbReference type="InterPro" id="IPR036005">
    <property type="entry name" value="Creatinase/aminopeptidase-like"/>
</dbReference>
<dbReference type="InterPro" id="IPR000587">
    <property type="entry name" value="Creatinase_N"/>
</dbReference>
<name>A0A1W1Y486_9LACT</name>
<dbReference type="SUPFAM" id="SSF53092">
    <property type="entry name" value="Creatinase/prolidase N-terminal domain"/>
    <property type="match status" value="1"/>
</dbReference>
<reference evidence="4" key="1">
    <citation type="submission" date="2017-04" db="EMBL/GenBank/DDBJ databases">
        <authorList>
            <person name="Varghese N."/>
            <person name="Submissions S."/>
        </authorList>
    </citation>
    <scope>NUCLEOTIDE SEQUENCE [LARGE SCALE GENOMIC DNA]</scope>
    <source>
        <strain evidence="4">DSM 21500</strain>
    </source>
</reference>
<dbReference type="InterPro" id="IPR000994">
    <property type="entry name" value="Pept_M24"/>
</dbReference>